<dbReference type="AlphaFoldDB" id="A0AAV7QX87"/>
<sequence length="128" mass="14051">MLFPAKLKIITNNDTLFFTSPQQAQEWLDTLGTTGQGSRGRTAHPLKESCSKKEQPLDGSALLCDQALQEREDTVRAAEALRREGSTLTRSSDLQSDRESFSDGASYSSLDAMENLLRVTPGTSDKII</sequence>
<accession>A0AAV7QX87</accession>
<name>A0AAV7QX87_PLEWA</name>
<gene>
    <name evidence="2" type="ORF">NDU88_011438</name>
</gene>
<evidence type="ECO:0000313" key="3">
    <source>
        <dbReference type="Proteomes" id="UP001066276"/>
    </source>
</evidence>
<dbReference type="Proteomes" id="UP001066276">
    <property type="component" value="Chromosome 6"/>
</dbReference>
<keyword evidence="3" id="KW-1185">Reference proteome</keyword>
<protein>
    <submittedName>
        <fullName evidence="2">Uncharacterized protein</fullName>
    </submittedName>
</protein>
<organism evidence="2 3">
    <name type="scientific">Pleurodeles waltl</name>
    <name type="common">Iberian ribbed newt</name>
    <dbReference type="NCBI Taxonomy" id="8319"/>
    <lineage>
        <taxon>Eukaryota</taxon>
        <taxon>Metazoa</taxon>
        <taxon>Chordata</taxon>
        <taxon>Craniata</taxon>
        <taxon>Vertebrata</taxon>
        <taxon>Euteleostomi</taxon>
        <taxon>Amphibia</taxon>
        <taxon>Batrachia</taxon>
        <taxon>Caudata</taxon>
        <taxon>Salamandroidea</taxon>
        <taxon>Salamandridae</taxon>
        <taxon>Pleurodelinae</taxon>
        <taxon>Pleurodeles</taxon>
    </lineage>
</organism>
<reference evidence="2" key="1">
    <citation type="journal article" date="2022" name="bioRxiv">
        <title>Sequencing and chromosome-scale assembly of the giantPleurodeles waltlgenome.</title>
        <authorList>
            <person name="Brown T."/>
            <person name="Elewa A."/>
            <person name="Iarovenko S."/>
            <person name="Subramanian E."/>
            <person name="Araus A.J."/>
            <person name="Petzold A."/>
            <person name="Susuki M."/>
            <person name="Suzuki K.-i.T."/>
            <person name="Hayashi T."/>
            <person name="Toyoda A."/>
            <person name="Oliveira C."/>
            <person name="Osipova E."/>
            <person name="Leigh N.D."/>
            <person name="Simon A."/>
            <person name="Yun M.H."/>
        </authorList>
    </citation>
    <scope>NUCLEOTIDE SEQUENCE</scope>
    <source>
        <strain evidence="2">20211129_DDA</strain>
        <tissue evidence="2">Liver</tissue>
    </source>
</reference>
<evidence type="ECO:0000256" key="1">
    <source>
        <dbReference type="SAM" id="MobiDB-lite"/>
    </source>
</evidence>
<feature type="region of interest" description="Disordered" evidence="1">
    <location>
        <begin position="32"/>
        <end position="52"/>
    </location>
</feature>
<proteinExistence type="predicted"/>
<dbReference type="EMBL" id="JANPWB010000010">
    <property type="protein sequence ID" value="KAJ1145146.1"/>
    <property type="molecule type" value="Genomic_DNA"/>
</dbReference>
<comment type="caution">
    <text evidence="2">The sequence shown here is derived from an EMBL/GenBank/DDBJ whole genome shotgun (WGS) entry which is preliminary data.</text>
</comment>
<evidence type="ECO:0000313" key="2">
    <source>
        <dbReference type="EMBL" id="KAJ1145146.1"/>
    </source>
</evidence>
<feature type="region of interest" description="Disordered" evidence="1">
    <location>
        <begin position="80"/>
        <end position="105"/>
    </location>
</feature>